<dbReference type="Proteomes" id="UP000265798">
    <property type="component" value="Unassembled WGS sequence"/>
</dbReference>
<evidence type="ECO:0000256" key="2">
    <source>
        <dbReference type="ARBA" id="ARBA00023125"/>
    </source>
</evidence>
<dbReference type="PANTHER" id="PTHR43479">
    <property type="entry name" value="ACREF/ENVCD OPERON REPRESSOR-RELATED"/>
    <property type="match status" value="1"/>
</dbReference>
<accession>A0A396YRH5</accession>
<evidence type="ECO:0000256" key="4">
    <source>
        <dbReference type="PROSITE-ProRule" id="PRU00335"/>
    </source>
</evidence>
<protein>
    <recommendedName>
        <fullName evidence="5">HTH tetR-type domain-containing protein</fullName>
    </recommendedName>
</protein>
<dbReference type="Pfam" id="PF00440">
    <property type="entry name" value="TetR_N"/>
    <property type="match status" value="1"/>
</dbReference>
<name>A0A396YRH5_9LEPT</name>
<dbReference type="EMBL" id="QHCT01000007">
    <property type="protein sequence ID" value="RHX85842.1"/>
    <property type="molecule type" value="Genomic_DNA"/>
</dbReference>
<evidence type="ECO:0000256" key="1">
    <source>
        <dbReference type="ARBA" id="ARBA00023015"/>
    </source>
</evidence>
<keyword evidence="2 4" id="KW-0238">DNA-binding</keyword>
<dbReference type="InterPro" id="IPR050624">
    <property type="entry name" value="HTH-type_Tx_Regulator"/>
</dbReference>
<feature type="DNA-binding region" description="H-T-H motif" evidence="4">
    <location>
        <begin position="92"/>
        <end position="111"/>
    </location>
</feature>
<dbReference type="PANTHER" id="PTHR43479:SF11">
    <property type="entry name" value="ACREF_ENVCD OPERON REPRESSOR-RELATED"/>
    <property type="match status" value="1"/>
</dbReference>
<dbReference type="PRINTS" id="PR00455">
    <property type="entry name" value="HTHTETR"/>
</dbReference>
<dbReference type="SUPFAM" id="SSF46689">
    <property type="entry name" value="Homeodomain-like"/>
    <property type="match status" value="1"/>
</dbReference>
<dbReference type="GO" id="GO:0003677">
    <property type="term" value="F:DNA binding"/>
    <property type="evidence" value="ECO:0007669"/>
    <property type="project" value="UniProtKB-UniRule"/>
</dbReference>
<organism evidence="6 7">
    <name type="scientific">Leptospira stimsonii</name>
    <dbReference type="NCBI Taxonomy" id="2202203"/>
    <lineage>
        <taxon>Bacteria</taxon>
        <taxon>Pseudomonadati</taxon>
        <taxon>Spirochaetota</taxon>
        <taxon>Spirochaetia</taxon>
        <taxon>Leptospirales</taxon>
        <taxon>Leptospiraceae</taxon>
        <taxon>Leptospira</taxon>
    </lineage>
</organism>
<dbReference type="InterPro" id="IPR041483">
    <property type="entry name" value="TetR_C_34"/>
</dbReference>
<sequence length="273" mass="31504">MTVSHYIMTSGHIKMTQSHSQDQKRRLEMEKGIVFVERVLIDGKEESEIRNRFERNRMKTRAVKDDDKKVKKELLIRAAIALFNKSSFEKISMDQIAKKAGVAKGTLYLYFRTKEELFLEIHRTDYEVWFDSFLNFLRSKKSGINGAELASWITESLRENQRVVRLMAIGSALLEKNVAFESALQLKTSVRKHVLDIVPELCRVLKWKKTEEGLNFLTHLHALIVGLWHHAEPAPIVSKVLQSSPDFVVFQIDFFQILESGIRALVLGSQKDS</sequence>
<evidence type="ECO:0000256" key="3">
    <source>
        <dbReference type="ARBA" id="ARBA00023163"/>
    </source>
</evidence>
<evidence type="ECO:0000313" key="6">
    <source>
        <dbReference type="EMBL" id="RHX85842.1"/>
    </source>
</evidence>
<dbReference type="InterPro" id="IPR001647">
    <property type="entry name" value="HTH_TetR"/>
</dbReference>
<keyword evidence="1" id="KW-0805">Transcription regulation</keyword>
<dbReference type="PROSITE" id="PS01081">
    <property type="entry name" value="HTH_TETR_1"/>
    <property type="match status" value="1"/>
</dbReference>
<dbReference type="AlphaFoldDB" id="A0A396YRH5"/>
<evidence type="ECO:0000313" key="7">
    <source>
        <dbReference type="Proteomes" id="UP000265798"/>
    </source>
</evidence>
<proteinExistence type="predicted"/>
<keyword evidence="3" id="KW-0804">Transcription</keyword>
<gene>
    <name evidence="6" type="ORF">DLM75_20205</name>
</gene>
<reference evidence="7" key="1">
    <citation type="submission" date="2018-05" db="EMBL/GenBank/DDBJ databases">
        <title>Leptospira yasudae sp. nov. and Leptospira stimsonii sp. nov., two pathogenic species of the genus Leptospira isolated from environmental sources.</title>
        <authorList>
            <person name="Casanovas-Massana A."/>
            <person name="Hamond C."/>
            <person name="Santos L.A."/>
            <person name="Hacker K.P."/>
            <person name="Balassiano I."/>
            <person name="Medeiros M.A."/>
            <person name="Reis M.G."/>
            <person name="Ko A.I."/>
            <person name="Wunder E.A."/>
        </authorList>
    </citation>
    <scope>NUCLEOTIDE SEQUENCE [LARGE SCALE GENOMIC DNA]</scope>
    <source>
        <strain evidence="7">Yale</strain>
    </source>
</reference>
<evidence type="ECO:0000259" key="5">
    <source>
        <dbReference type="PROSITE" id="PS50977"/>
    </source>
</evidence>
<dbReference type="PROSITE" id="PS50977">
    <property type="entry name" value="HTH_TETR_2"/>
    <property type="match status" value="1"/>
</dbReference>
<dbReference type="Pfam" id="PF17929">
    <property type="entry name" value="TetR_C_34"/>
    <property type="match status" value="1"/>
</dbReference>
<comment type="caution">
    <text evidence="6">The sequence shown here is derived from an EMBL/GenBank/DDBJ whole genome shotgun (WGS) entry which is preliminary data.</text>
</comment>
<dbReference type="FunFam" id="1.10.10.60:FF:000141">
    <property type="entry name" value="TetR family transcriptional regulator"/>
    <property type="match status" value="1"/>
</dbReference>
<dbReference type="InterPro" id="IPR009057">
    <property type="entry name" value="Homeodomain-like_sf"/>
</dbReference>
<dbReference type="InterPro" id="IPR023772">
    <property type="entry name" value="DNA-bd_HTH_TetR-type_CS"/>
</dbReference>
<feature type="domain" description="HTH tetR-type" evidence="5">
    <location>
        <begin position="69"/>
        <end position="129"/>
    </location>
</feature>
<dbReference type="Gene3D" id="1.10.357.10">
    <property type="entry name" value="Tetracycline Repressor, domain 2"/>
    <property type="match status" value="1"/>
</dbReference>